<comment type="caution">
    <text evidence="1">The sequence shown here is derived from an EMBL/GenBank/DDBJ whole genome shotgun (WGS) entry which is preliminary data.</text>
</comment>
<protein>
    <submittedName>
        <fullName evidence="1">Uncharacterized protein</fullName>
    </submittedName>
</protein>
<proteinExistence type="predicted"/>
<keyword evidence="2" id="KW-1185">Reference proteome</keyword>
<reference evidence="1 2" key="1">
    <citation type="journal article" date="2024" name="IMA Fungus">
        <title>IMA Genome - F19 : A genome assembly and annotation guide to empower mycologists, including annotated draft genome sequences of Ceratocystis pirilliformis, Diaporthe australafricana, Fusarium ophioides, Paecilomyces lecythidis, and Sporothrix stenoceras.</title>
        <authorList>
            <person name="Aylward J."/>
            <person name="Wilson A.M."/>
            <person name="Visagie C.M."/>
            <person name="Spraker J."/>
            <person name="Barnes I."/>
            <person name="Buitendag C."/>
            <person name="Ceriani C."/>
            <person name="Del Mar Angel L."/>
            <person name="du Plessis D."/>
            <person name="Fuchs T."/>
            <person name="Gasser K."/>
            <person name="Kramer D."/>
            <person name="Li W."/>
            <person name="Munsamy K."/>
            <person name="Piso A."/>
            <person name="Price J.L."/>
            <person name="Sonnekus B."/>
            <person name="Thomas C."/>
            <person name="van der Nest A."/>
            <person name="van Dijk A."/>
            <person name="van Heerden A."/>
            <person name="van Vuuren N."/>
            <person name="Yilmaz N."/>
            <person name="Duong T.A."/>
            <person name="van der Merwe N.A."/>
            <person name="Wingfield M.J."/>
            <person name="Wingfield B.D."/>
        </authorList>
    </citation>
    <scope>NUCLEOTIDE SEQUENCE [LARGE SCALE GENOMIC DNA]</scope>
    <source>
        <strain evidence="1 2">CMW 5346</strain>
    </source>
</reference>
<sequence length="278" mass="30563">MADNTDPTLIPDLLFTDAAAVFQHVDQLTDISKGLIDSLIVGNVASVADFYWIESERDQLGRKSRLFYLPGQKCALVTTPTPAHEQAHTGLYSLVYSTLKKMGTSVTNEWNTIGGTTYRVDNGSGEADAAGGPGLMNGAANTPPWPTLVIETGFTQSADILRIKARWWFNASVGRVKTVLLVKFNVEDATIILEKWAKTPELTLQHTIDISWMGGPGLILETPKDERSKGFSIASNRPLIVKFEDLMGRPPVESDGETDVVITDKDLEEYAKSVWYEV</sequence>
<gene>
    <name evidence="1" type="ORF">Sste5346_007452</name>
</gene>
<evidence type="ECO:0000313" key="2">
    <source>
        <dbReference type="Proteomes" id="UP001583186"/>
    </source>
</evidence>
<organism evidence="1 2">
    <name type="scientific">Sporothrix stenoceras</name>
    <dbReference type="NCBI Taxonomy" id="5173"/>
    <lineage>
        <taxon>Eukaryota</taxon>
        <taxon>Fungi</taxon>
        <taxon>Dikarya</taxon>
        <taxon>Ascomycota</taxon>
        <taxon>Pezizomycotina</taxon>
        <taxon>Sordariomycetes</taxon>
        <taxon>Sordariomycetidae</taxon>
        <taxon>Ophiostomatales</taxon>
        <taxon>Ophiostomataceae</taxon>
        <taxon>Sporothrix</taxon>
    </lineage>
</organism>
<name>A0ABR3YVA3_9PEZI</name>
<evidence type="ECO:0000313" key="1">
    <source>
        <dbReference type="EMBL" id="KAL1891703.1"/>
    </source>
</evidence>
<accession>A0ABR3YVA3</accession>
<dbReference type="EMBL" id="JAWCUI010000050">
    <property type="protein sequence ID" value="KAL1891703.1"/>
    <property type="molecule type" value="Genomic_DNA"/>
</dbReference>
<dbReference type="Proteomes" id="UP001583186">
    <property type="component" value="Unassembled WGS sequence"/>
</dbReference>